<dbReference type="AlphaFoldDB" id="A0A8J3ULI1"/>
<keyword evidence="2" id="KW-1185">Reference proteome</keyword>
<evidence type="ECO:0000313" key="1">
    <source>
        <dbReference type="EMBL" id="GII40920.1"/>
    </source>
</evidence>
<name>A0A8J3ULI1_9ACTN</name>
<organism evidence="1 2">
    <name type="scientific">Planotetraspora phitsanulokensis</name>
    <dbReference type="NCBI Taxonomy" id="575192"/>
    <lineage>
        <taxon>Bacteria</taxon>
        <taxon>Bacillati</taxon>
        <taxon>Actinomycetota</taxon>
        <taxon>Actinomycetes</taxon>
        <taxon>Streptosporangiales</taxon>
        <taxon>Streptosporangiaceae</taxon>
        <taxon>Planotetraspora</taxon>
    </lineage>
</organism>
<protein>
    <submittedName>
        <fullName evidence="1">Uncharacterized protein</fullName>
    </submittedName>
</protein>
<gene>
    <name evidence="1" type="ORF">Pph01_59230</name>
</gene>
<reference evidence="1 2" key="1">
    <citation type="submission" date="2021-01" db="EMBL/GenBank/DDBJ databases">
        <title>Whole genome shotgun sequence of Planotetraspora phitsanulokensis NBRC 104273.</title>
        <authorList>
            <person name="Komaki H."/>
            <person name="Tamura T."/>
        </authorList>
    </citation>
    <scope>NUCLEOTIDE SEQUENCE [LARGE SCALE GENOMIC DNA]</scope>
    <source>
        <strain evidence="1 2">NBRC 104273</strain>
    </source>
</reference>
<sequence length="53" mass="5790">MTTTGTTRTTGRGLYRTCPDCDGFCFVGRDPNNRPKPCLTCNATGRLYTGGRK</sequence>
<dbReference type="Proteomes" id="UP000622547">
    <property type="component" value="Unassembled WGS sequence"/>
</dbReference>
<dbReference type="EMBL" id="BOOP01000029">
    <property type="protein sequence ID" value="GII40920.1"/>
    <property type="molecule type" value="Genomic_DNA"/>
</dbReference>
<accession>A0A8J3ULI1</accession>
<proteinExistence type="predicted"/>
<evidence type="ECO:0000313" key="2">
    <source>
        <dbReference type="Proteomes" id="UP000622547"/>
    </source>
</evidence>
<comment type="caution">
    <text evidence="1">The sequence shown here is derived from an EMBL/GenBank/DDBJ whole genome shotgun (WGS) entry which is preliminary data.</text>
</comment>